<name>A0A419V889_9BACL</name>
<reference evidence="2 3" key="1">
    <citation type="submission" date="2018-09" db="EMBL/GenBank/DDBJ databases">
        <title>Genomic Encyclopedia of Archaeal and Bacterial Type Strains, Phase II (KMG-II): from individual species to whole genera.</title>
        <authorList>
            <person name="Goeker M."/>
        </authorList>
    </citation>
    <scope>NUCLEOTIDE SEQUENCE [LARGE SCALE GENOMIC DNA]</scope>
    <source>
        <strain evidence="2 3">DSM 17008</strain>
    </source>
</reference>
<accession>A0A419V889</accession>
<protein>
    <submittedName>
        <fullName evidence="2">PucR-like helix-turn-helix protein</fullName>
    </submittedName>
</protein>
<proteinExistence type="predicted"/>
<evidence type="ECO:0000313" key="2">
    <source>
        <dbReference type="EMBL" id="RKD76168.1"/>
    </source>
</evidence>
<dbReference type="InterPro" id="IPR025736">
    <property type="entry name" value="PucR_C-HTH_dom"/>
</dbReference>
<dbReference type="PANTHER" id="PTHR33744">
    <property type="entry name" value="CARBOHYDRATE DIACID REGULATOR"/>
    <property type="match status" value="1"/>
</dbReference>
<organism evidence="2 3">
    <name type="scientific">Sinobaca qinghaiensis</name>
    <dbReference type="NCBI Taxonomy" id="342944"/>
    <lineage>
        <taxon>Bacteria</taxon>
        <taxon>Bacillati</taxon>
        <taxon>Bacillota</taxon>
        <taxon>Bacilli</taxon>
        <taxon>Bacillales</taxon>
        <taxon>Sporolactobacillaceae</taxon>
        <taxon>Sinobaca</taxon>
    </lineage>
</organism>
<dbReference type="Pfam" id="PF13556">
    <property type="entry name" value="HTH_30"/>
    <property type="match status" value="1"/>
</dbReference>
<feature type="domain" description="PucR C-terminal helix-turn-helix" evidence="1">
    <location>
        <begin position="239"/>
        <end position="289"/>
    </location>
</feature>
<gene>
    <name evidence="2" type="ORF">ATL39_0381</name>
</gene>
<evidence type="ECO:0000259" key="1">
    <source>
        <dbReference type="Pfam" id="PF13556"/>
    </source>
</evidence>
<dbReference type="PANTHER" id="PTHR33744:SF15">
    <property type="entry name" value="CARBOHYDRATE DIACID REGULATOR"/>
    <property type="match status" value="1"/>
</dbReference>
<dbReference type="Gene3D" id="1.10.10.2840">
    <property type="entry name" value="PucR C-terminal helix-turn-helix domain"/>
    <property type="match status" value="1"/>
</dbReference>
<dbReference type="InterPro" id="IPR042070">
    <property type="entry name" value="PucR_C-HTH_sf"/>
</dbReference>
<dbReference type="OrthoDB" id="9792148at2"/>
<dbReference type="InterPro" id="IPR051448">
    <property type="entry name" value="CdaR-like_regulators"/>
</dbReference>
<comment type="caution">
    <text evidence="2">The sequence shown here is derived from an EMBL/GenBank/DDBJ whole genome shotgun (WGS) entry which is preliminary data.</text>
</comment>
<keyword evidence="3" id="KW-1185">Reference proteome</keyword>
<dbReference type="Proteomes" id="UP000285120">
    <property type="component" value="Unassembled WGS sequence"/>
</dbReference>
<dbReference type="RefSeq" id="WP_120191584.1">
    <property type="nucleotide sequence ID" value="NZ_RAPK01000006.1"/>
</dbReference>
<sequence>MFAELKSIIPSIQHTSDVSNEKAGDYLFFTLDDGDRVAVEPGSLTRRELEILEFFLTSDDMKLPDIPADSWESYLKRAGTSRPKDLDTYSYFQFLHIEGKDIAASRQDIHAIIDSYFQQSFTILEISRRQVLVILMSREPFEYSGFHPVELAEIMTSDLLTDMKIYVGRYLHHTENLVELYEFEALLFISYQRLFPAYRGFKTAEHLLFVFPGLSESNKRIAAAYLFARLETDSETIYTLYHFFLSSMNVSLAAKTLHLHRNTLQYRIDKITGITGIDVRFFPNAAAYYYVIKTMFADAIR</sequence>
<dbReference type="AlphaFoldDB" id="A0A419V889"/>
<evidence type="ECO:0000313" key="3">
    <source>
        <dbReference type="Proteomes" id="UP000285120"/>
    </source>
</evidence>
<dbReference type="EMBL" id="RAPK01000006">
    <property type="protein sequence ID" value="RKD76168.1"/>
    <property type="molecule type" value="Genomic_DNA"/>
</dbReference>